<organism evidence="3 4">
    <name type="scientific">Paenibacillus sedimenti</name>
    <dbReference type="NCBI Taxonomy" id="2770274"/>
    <lineage>
        <taxon>Bacteria</taxon>
        <taxon>Bacillati</taxon>
        <taxon>Bacillota</taxon>
        <taxon>Bacilli</taxon>
        <taxon>Bacillales</taxon>
        <taxon>Paenibacillaceae</taxon>
        <taxon>Paenibacillus</taxon>
    </lineage>
</organism>
<sequence>MKMIKSATYNDRAKELGYWLIYAVYWLITLPIILTNQMHFTASYLMEGIMWHIIIWILIAWIGLTVVLPAILLPFVKQLREKVSENYDSKLYPVTGKQQFMFIFVAITVGICEEIIFRGFLQHYAVELGLSELWSFVIISVIFGAGHFLQGLSGVISSTIFGLIMGYLYFVTGSLFVPIIVHIVYDAKVIYMTRFIQKKPEDEKWYV</sequence>
<dbReference type="PANTHER" id="PTHR36435">
    <property type="entry name" value="SLR1288 PROTEIN"/>
    <property type="match status" value="1"/>
</dbReference>
<dbReference type="AlphaFoldDB" id="A0A926KNS7"/>
<dbReference type="Proteomes" id="UP000650466">
    <property type="component" value="Unassembled WGS sequence"/>
</dbReference>
<feature type="transmembrane region" description="Helical" evidence="1">
    <location>
        <begin position="133"/>
        <end position="152"/>
    </location>
</feature>
<dbReference type="GO" id="GO:0008237">
    <property type="term" value="F:metallopeptidase activity"/>
    <property type="evidence" value="ECO:0007669"/>
    <property type="project" value="UniProtKB-KW"/>
</dbReference>
<evidence type="ECO:0000259" key="2">
    <source>
        <dbReference type="Pfam" id="PF02517"/>
    </source>
</evidence>
<feature type="domain" description="CAAX prenyl protease 2/Lysostaphin resistance protein A-like" evidence="2">
    <location>
        <begin position="100"/>
        <end position="187"/>
    </location>
</feature>
<accession>A0A926KNS7</accession>
<dbReference type="InterPro" id="IPR052710">
    <property type="entry name" value="CAAX_protease"/>
</dbReference>
<keyword evidence="3" id="KW-0645">Protease</keyword>
<feature type="transmembrane region" description="Helical" evidence="1">
    <location>
        <begin position="54"/>
        <end position="76"/>
    </location>
</feature>
<evidence type="ECO:0000313" key="3">
    <source>
        <dbReference type="EMBL" id="MBD0381257.1"/>
    </source>
</evidence>
<evidence type="ECO:0000313" key="4">
    <source>
        <dbReference type="Proteomes" id="UP000650466"/>
    </source>
</evidence>
<feature type="transmembrane region" description="Helical" evidence="1">
    <location>
        <begin position="164"/>
        <end position="185"/>
    </location>
</feature>
<keyword evidence="1" id="KW-0472">Membrane</keyword>
<feature type="transmembrane region" description="Helical" evidence="1">
    <location>
        <begin position="16"/>
        <end position="34"/>
    </location>
</feature>
<proteinExistence type="predicted"/>
<gene>
    <name evidence="3" type="ORF">ICC18_14120</name>
</gene>
<reference evidence="3" key="1">
    <citation type="submission" date="2020-09" db="EMBL/GenBank/DDBJ databases">
        <title>Draft Genome Sequence of Paenibacillus sp. WST5.</title>
        <authorList>
            <person name="Bao Z."/>
        </authorList>
    </citation>
    <scope>NUCLEOTIDE SEQUENCE</scope>
    <source>
        <strain evidence="3">WST5</strain>
    </source>
</reference>
<name>A0A926KNS7_9BACL</name>
<keyword evidence="4" id="KW-1185">Reference proteome</keyword>
<protein>
    <submittedName>
        <fullName evidence="3">CPBP family intramembrane metalloprotease</fullName>
    </submittedName>
</protein>
<keyword evidence="3" id="KW-0482">Metalloprotease</keyword>
<comment type="caution">
    <text evidence="3">The sequence shown here is derived from an EMBL/GenBank/DDBJ whole genome shotgun (WGS) entry which is preliminary data.</text>
</comment>
<dbReference type="GO" id="GO:0080120">
    <property type="term" value="P:CAAX-box protein maturation"/>
    <property type="evidence" value="ECO:0007669"/>
    <property type="project" value="UniProtKB-ARBA"/>
</dbReference>
<dbReference type="EMBL" id="JACVVD010000004">
    <property type="protein sequence ID" value="MBD0381257.1"/>
    <property type="molecule type" value="Genomic_DNA"/>
</dbReference>
<dbReference type="PANTHER" id="PTHR36435:SF1">
    <property type="entry name" value="CAAX AMINO TERMINAL PROTEASE FAMILY PROTEIN"/>
    <property type="match status" value="1"/>
</dbReference>
<keyword evidence="3" id="KW-0378">Hydrolase</keyword>
<keyword evidence="1" id="KW-0812">Transmembrane</keyword>
<keyword evidence="1" id="KW-1133">Transmembrane helix</keyword>
<feature type="transmembrane region" description="Helical" evidence="1">
    <location>
        <begin position="100"/>
        <end position="121"/>
    </location>
</feature>
<dbReference type="Pfam" id="PF02517">
    <property type="entry name" value="Rce1-like"/>
    <property type="match status" value="1"/>
</dbReference>
<dbReference type="InterPro" id="IPR003675">
    <property type="entry name" value="Rce1/LyrA-like_dom"/>
</dbReference>
<dbReference type="GO" id="GO:0004175">
    <property type="term" value="F:endopeptidase activity"/>
    <property type="evidence" value="ECO:0007669"/>
    <property type="project" value="UniProtKB-ARBA"/>
</dbReference>
<evidence type="ECO:0000256" key="1">
    <source>
        <dbReference type="SAM" id="Phobius"/>
    </source>
</evidence>